<accession>G9YIM9</accession>
<evidence type="ECO:0000313" key="5">
    <source>
        <dbReference type="EMBL" id="EHM39482.1"/>
    </source>
</evidence>
<dbReference type="RefSeq" id="WP_006790490.1">
    <property type="nucleotide sequence ID" value="NZ_JH417603.1"/>
</dbReference>
<protein>
    <submittedName>
        <fullName evidence="5">Type II/IV secretion system protein</fullName>
    </submittedName>
</protein>
<dbReference type="GO" id="GO:0005886">
    <property type="term" value="C:plasma membrane"/>
    <property type="evidence" value="ECO:0007669"/>
    <property type="project" value="TreeGrafter"/>
</dbReference>
<reference evidence="5 6" key="1">
    <citation type="submission" date="2011-08" db="EMBL/GenBank/DDBJ databases">
        <authorList>
            <person name="Weinstock G."/>
            <person name="Sodergren E."/>
            <person name="Clifton S."/>
            <person name="Fulton L."/>
            <person name="Fulton B."/>
            <person name="Courtney L."/>
            <person name="Fronick C."/>
            <person name="Harrison M."/>
            <person name="Strong C."/>
            <person name="Farmer C."/>
            <person name="Delahaunty K."/>
            <person name="Markovic C."/>
            <person name="Hall O."/>
            <person name="Minx P."/>
            <person name="Tomlinson C."/>
            <person name="Mitreva M."/>
            <person name="Hou S."/>
            <person name="Chen J."/>
            <person name="Wollam A."/>
            <person name="Pepin K.H."/>
            <person name="Johnson M."/>
            <person name="Bhonagiri V."/>
            <person name="Zhang X."/>
            <person name="Suruliraj S."/>
            <person name="Warren W."/>
            <person name="Chinwalla A."/>
            <person name="Mardis E.R."/>
            <person name="Wilson R.K."/>
        </authorList>
    </citation>
    <scope>NUCLEOTIDE SEQUENCE [LARGE SCALE GENOMIC DNA]</scope>
    <source>
        <strain evidence="5 6">F0357</strain>
    </source>
</reference>
<dbReference type="Gene3D" id="3.30.450.90">
    <property type="match status" value="1"/>
</dbReference>
<dbReference type="eggNOG" id="COG2804">
    <property type="taxonomic scope" value="Bacteria"/>
</dbReference>
<dbReference type="PANTHER" id="PTHR30258:SF2">
    <property type="entry name" value="COMG OPERON PROTEIN 1"/>
    <property type="match status" value="1"/>
</dbReference>
<dbReference type="SMART" id="SM00382">
    <property type="entry name" value="AAA"/>
    <property type="match status" value="1"/>
</dbReference>
<evidence type="ECO:0000256" key="3">
    <source>
        <dbReference type="ARBA" id="ARBA00022840"/>
    </source>
</evidence>
<keyword evidence="3" id="KW-0067">ATP-binding</keyword>
<evidence type="ECO:0000259" key="4">
    <source>
        <dbReference type="PROSITE" id="PS00662"/>
    </source>
</evidence>
<dbReference type="STRING" id="861450.HMPREF0080_01522"/>
<evidence type="ECO:0000313" key="6">
    <source>
        <dbReference type="Proteomes" id="UP000005481"/>
    </source>
</evidence>
<dbReference type="EMBL" id="AGCJ01000066">
    <property type="protein sequence ID" value="EHM39482.1"/>
    <property type="molecule type" value="Genomic_DNA"/>
</dbReference>
<sequence length="369" mass="39592">MENCIWTEKEGITGTAQDLLDRLLGYAVREGASDIHIEPLDESVRVRCRFDGVLYTVAAAPPEKGEPFLIRLKIMAGLDIANKRLPQDGRILWESGAVKTDLRLSTMPTVRGEKAVIRILGSRTAELSLDGLGLPERGVALIRGALTYTNGLVIICGPTGSGKTTTLYAALRELDSDAVSIATLEDPVEYKINGFSQSQVNAKGGVEFPQGLRALLRQDPDILVIGEIRDGETATIAVRAALTGHLVLSTLHAATALHAPGRLIDMGIEPYLLADALLCLMAQRLVRRKCSVCGGKGCEACHGSGYGGRLCISEVVPMNASLRNAIRSGKSEGEMQRLAGEGLLFSESIRRSIGSGLTDAAEIRRVYKE</sequence>
<feature type="domain" description="Bacterial type II secretion system protein E" evidence="4">
    <location>
        <begin position="216"/>
        <end position="230"/>
    </location>
</feature>
<proteinExistence type="inferred from homology"/>
<evidence type="ECO:0000256" key="2">
    <source>
        <dbReference type="ARBA" id="ARBA00022741"/>
    </source>
</evidence>
<dbReference type="SUPFAM" id="SSF52540">
    <property type="entry name" value="P-loop containing nucleoside triphosphate hydrolases"/>
    <property type="match status" value="1"/>
</dbReference>
<dbReference type="PATRIC" id="fig|861450.3.peg.1406"/>
<keyword evidence="6" id="KW-1185">Reference proteome</keyword>
<dbReference type="GO" id="GO:0005524">
    <property type="term" value="F:ATP binding"/>
    <property type="evidence" value="ECO:0007669"/>
    <property type="project" value="UniProtKB-KW"/>
</dbReference>
<dbReference type="InterPro" id="IPR003593">
    <property type="entry name" value="AAA+_ATPase"/>
</dbReference>
<comment type="caution">
    <text evidence="5">The sequence shown here is derived from an EMBL/GenBank/DDBJ whole genome shotgun (WGS) entry which is preliminary data.</text>
</comment>
<dbReference type="InterPro" id="IPR027417">
    <property type="entry name" value="P-loop_NTPase"/>
</dbReference>
<dbReference type="OrthoDB" id="9808272at2"/>
<organism evidence="5 6">
    <name type="scientific">Anaeroglobus geminatus F0357</name>
    <dbReference type="NCBI Taxonomy" id="861450"/>
    <lineage>
        <taxon>Bacteria</taxon>
        <taxon>Bacillati</taxon>
        <taxon>Bacillota</taxon>
        <taxon>Negativicutes</taxon>
        <taxon>Veillonellales</taxon>
        <taxon>Veillonellaceae</taxon>
        <taxon>Anaeroglobus</taxon>
    </lineage>
</organism>
<dbReference type="Pfam" id="PF00437">
    <property type="entry name" value="T2SSE"/>
    <property type="match status" value="1"/>
</dbReference>
<dbReference type="AlphaFoldDB" id="G9YIM9"/>
<comment type="similarity">
    <text evidence="1">Belongs to the GSP E family.</text>
</comment>
<gene>
    <name evidence="5" type="ORF">HMPREF0080_01522</name>
</gene>
<keyword evidence="2" id="KW-0547">Nucleotide-binding</keyword>
<evidence type="ECO:0000256" key="1">
    <source>
        <dbReference type="ARBA" id="ARBA00006611"/>
    </source>
</evidence>
<dbReference type="PANTHER" id="PTHR30258">
    <property type="entry name" value="TYPE II SECRETION SYSTEM PROTEIN GSPE-RELATED"/>
    <property type="match status" value="1"/>
</dbReference>
<dbReference type="HOGENOM" id="CLU_013446_2_2_9"/>
<dbReference type="Gene3D" id="3.40.50.300">
    <property type="entry name" value="P-loop containing nucleotide triphosphate hydrolases"/>
    <property type="match status" value="1"/>
</dbReference>
<dbReference type="Proteomes" id="UP000005481">
    <property type="component" value="Unassembled WGS sequence"/>
</dbReference>
<dbReference type="CDD" id="cd01129">
    <property type="entry name" value="PulE-GspE-like"/>
    <property type="match status" value="1"/>
</dbReference>
<name>G9YIM9_9FIRM</name>
<dbReference type="InterPro" id="IPR001482">
    <property type="entry name" value="T2SS/T4SS_dom"/>
</dbReference>
<dbReference type="GO" id="GO:0016887">
    <property type="term" value="F:ATP hydrolysis activity"/>
    <property type="evidence" value="ECO:0007669"/>
    <property type="project" value="TreeGrafter"/>
</dbReference>
<dbReference type="PROSITE" id="PS00662">
    <property type="entry name" value="T2SP_E"/>
    <property type="match status" value="1"/>
</dbReference>